<dbReference type="SMART" id="SM00448">
    <property type="entry name" value="REC"/>
    <property type="match status" value="1"/>
</dbReference>
<dbReference type="SUPFAM" id="SSF52172">
    <property type="entry name" value="CheY-like"/>
    <property type="match status" value="1"/>
</dbReference>
<dbReference type="Pfam" id="PF00072">
    <property type="entry name" value="Response_reg"/>
    <property type="match status" value="1"/>
</dbReference>
<keyword evidence="3" id="KW-0805">Transcription regulation</keyword>
<evidence type="ECO:0000256" key="2">
    <source>
        <dbReference type="ARBA" id="ARBA00023012"/>
    </source>
</evidence>
<evidence type="ECO:0000256" key="3">
    <source>
        <dbReference type="ARBA" id="ARBA00023015"/>
    </source>
</evidence>
<dbReference type="RefSeq" id="WP_211428492.1">
    <property type="nucleotide sequence ID" value="NZ_CP072648.1"/>
</dbReference>
<gene>
    <name evidence="8" type="ORF">J8C06_09655</name>
</gene>
<dbReference type="Proteomes" id="UP000676506">
    <property type="component" value="Chromosome 1"/>
</dbReference>
<sequence length="208" mass="22949">MAHILIVEDEAALRDFIREALMEQGHTTVAVSDGIEAMVRLRDAELSQPFQLIICDINLPGLPGWSVCDLVRLDPRLAHIPFLFLSGLGEIEQRLDGIARGANDYLAKPFSLNELLERITWLLSQAAQASDIEVAPNPLEQQTLTDLLRDIVHNARNGTLHFLLGDGSQGHIAFREGKSAVVVGDGSAPLEDQLRRLFTGHARSFHFA</sequence>
<organism evidence="8 9">
    <name type="scientific">Chloracidobacterium validum</name>
    <dbReference type="NCBI Taxonomy" id="2821543"/>
    <lineage>
        <taxon>Bacteria</taxon>
        <taxon>Pseudomonadati</taxon>
        <taxon>Acidobacteriota</taxon>
        <taxon>Terriglobia</taxon>
        <taxon>Terriglobales</taxon>
        <taxon>Acidobacteriaceae</taxon>
        <taxon>Chloracidobacterium</taxon>
    </lineage>
</organism>
<keyword evidence="5" id="KW-0804">Transcription</keyword>
<evidence type="ECO:0000259" key="7">
    <source>
        <dbReference type="PROSITE" id="PS50110"/>
    </source>
</evidence>
<evidence type="ECO:0000256" key="5">
    <source>
        <dbReference type="ARBA" id="ARBA00023163"/>
    </source>
</evidence>
<dbReference type="Gene3D" id="3.40.50.2300">
    <property type="match status" value="1"/>
</dbReference>
<protein>
    <submittedName>
        <fullName evidence="8">Response regulator transcription factor</fullName>
    </submittedName>
</protein>
<accession>A0ABX8B967</accession>
<feature type="modified residue" description="4-aspartylphosphate" evidence="6">
    <location>
        <position position="56"/>
    </location>
</feature>
<evidence type="ECO:0000313" key="8">
    <source>
        <dbReference type="EMBL" id="QUW02601.1"/>
    </source>
</evidence>
<feature type="domain" description="Response regulatory" evidence="7">
    <location>
        <begin position="3"/>
        <end position="123"/>
    </location>
</feature>
<reference evidence="8 9" key="1">
    <citation type="submission" date="2021-03" db="EMBL/GenBank/DDBJ databases">
        <title>Genomic and phenotypic characterization of Chloracidobacterium isolates provides evidence for multiple species.</title>
        <authorList>
            <person name="Saini M.K."/>
            <person name="Costas A.M.G."/>
            <person name="Tank M."/>
            <person name="Bryant D.A."/>
        </authorList>
    </citation>
    <scope>NUCLEOTIDE SEQUENCE [LARGE SCALE GENOMIC DNA]</scope>
    <source>
        <strain evidence="8 9">BV2-C</strain>
    </source>
</reference>
<dbReference type="CDD" id="cd17574">
    <property type="entry name" value="REC_OmpR"/>
    <property type="match status" value="1"/>
</dbReference>
<evidence type="ECO:0000256" key="1">
    <source>
        <dbReference type="ARBA" id="ARBA00022553"/>
    </source>
</evidence>
<dbReference type="PROSITE" id="PS50110">
    <property type="entry name" value="RESPONSE_REGULATORY"/>
    <property type="match status" value="1"/>
</dbReference>
<dbReference type="EMBL" id="CP072648">
    <property type="protein sequence ID" value="QUW02601.1"/>
    <property type="molecule type" value="Genomic_DNA"/>
</dbReference>
<name>A0ABX8B967_9BACT</name>
<dbReference type="InterPro" id="IPR011006">
    <property type="entry name" value="CheY-like_superfamily"/>
</dbReference>
<keyword evidence="9" id="KW-1185">Reference proteome</keyword>
<keyword evidence="2" id="KW-0902">Two-component regulatory system</keyword>
<dbReference type="PANTHER" id="PTHR48111:SF1">
    <property type="entry name" value="TWO-COMPONENT RESPONSE REGULATOR ORR33"/>
    <property type="match status" value="1"/>
</dbReference>
<keyword evidence="1 6" id="KW-0597">Phosphoprotein</keyword>
<dbReference type="InterPro" id="IPR001789">
    <property type="entry name" value="Sig_transdc_resp-reg_receiver"/>
</dbReference>
<proteinExistence type="predicted"/>
<evidence type="ECO:0000256" key="4">
    <source>
        <dbReference type="ARBA" id="ARBA00023125"/>
    </source>
</evidence>
<dbReference type="InterPro" id="IPR039420">
    <property type="entry name" value="WalR-like"/>
</dbReference>
<evidence type="ECO:0000256" key="6">
    <source>
        <dbReference type="PROSITE-ProRule" id="PRU00169"/>
    </source>
</evidence>
<evidence type="ECO:0000313" key="9">
    <source>
        <dbReference type="Proteomes" id="UP000676506"/>
    </source>
</evidence>
<dbReference type="PANTHER" id="PTHR48111">
    <property type="entry name" value="REGULATOR OF RPOS"/>
    <property type="match status" value="1"/>
</dbReference>
<keyword evidence="4" id="KW-0238">DNA-binding</keyword>